<dbReference type="InParanoid" id="A0A2P5B0F9"/>
<proteinExistence type="predicted"/>
<dbReference type="Proteomes" id="UP000237000">
    <property type="component" value="Unassembled WGS sequence"/>
</dbReference>
<evidence type="ECO:0000313" key="3">
    <source>
        <dbReference type="Proteomes" id="UP000237000"/>
    </source>
</evidence>
<dbReference type="CDD" id="cd06222">
    <property type="entry name" value="RNase_H_like"/>
    <property type="match status" value="1"/>
</dbReference>
<dbReference type="InterPro" id="IPR052929">
    <property type="entry name" value="RNase_H-like_EbsB-rel"/>
</dbReference>
<evidence type="ECO:0000313" key="2">
    <source>
        <dbReference type="EMBL" id="PON42288.1"/>
    </source>
</evidence>
<accession>A0A2P5B0F9</accession>
<dbReference type="OrthoDB" id="914111at2759"/>
<dbReference type="Pfam" id="PF13456">
    <property type="entry name" value="RVT_3"/>
    <property type="match status" value="1"/>
</dbReference>
<keyword evidence="3" id="KW-1185">Reference proteome</keyword>
<protein>
    <submittedName>
        <fullName evidence="2">Ribonuclease H-like domain containing protein</fullName>
    </submittedName>
</protein>
<dbReference type="InterPro" id="IPR036397">
    <property type="entry name" value="RNaseH_sf"/>
</dbReference>
<dbReference type="InterPro" id="IPR012337">
    <property type="entry name" value="RNaseH-like_sf"/>
</dbReference>
<dbReference type="PANTHER" id="PTHR47074:SF11">
    <property type="entry name" value="REVERSE TRANSCRIPTASE-LIKE PROTEIN"/>
    <property type="match status" value="1"/>
</dbReference>
<dbReference type="SUPFAM" id="SSF53098">
    <property type="entry name" value="Ribonuclease H-like"/>
    <property type="match status" value="1"/>
</dbReference>
<gene>
    <name evidence="2" type="ORF">TorRG33x02_336050</name>
</gene>
<dbReference type="InterPro" id="IPR044730">
    <property type="entry name" value="RNase_H-like_dom_plant"/>
</dbReference>
<reference evidence="3" key="1">
    <citation type="submission" date="2016-06" db="EMBL/GenBank/DDBJ databases">
        <title>Parallel loss of symbiosis genes in relatives of nitrogen-fixing non-legume Parasponia.</title>
        <authorList>
            <person name="Van Velzen R."/>
            <person name="Holmer R."/>
            <person name="Bu F."/>
            <person name="Rutten L."/>
            <person name="Van Zeijl A."/>
            <person name="Liu W."/>
            <person name="Santuari L."/>
            <person name="Cao Q."/>
            <person name="Sharma T."/>
            <person name="Shen D."/>
            <person name="Roswanjaya Y."/>
            <person name="Wardhani T."/>
            <person name="Kalhor M.S."/>
            <person name="Jansen J."/>
            <person name="Van den Hoogen J."/>
            <person name="Gungor B."/>
            <person name="Hartog M."/>
            <person name="Hontelez J."/>
            <person name="Verver J."/>
            <person name="Yang W.-C."/>
            <person name="Schijlen E."/>
            <person name="Repin R."/>
            <person name="Schilthuizen M."/>
            <person name="Schranz E."/>
            <person name="Heidstra R."/>
            <person name="Miyata K."/>
            <person name="Fedorova E."/>
            <person name="Kohlen W."/>
            <person name="Bisseling T."/>
            <person name="Smit S."/>
            <person name="Geurts R."/>
        </authorList>
    </citation>
    <scope>NUCLEOTIDE SEQUENCE [LARGE SCALE GENOMIC DNA]</scope>
    <source>
        <strain evidence="3">cv. RG33-2</strain>
    </source>
</reference>
<dbReference type="AlphaFoldDB" id="A0A2P5B0F9"/>
<comment type="caution">
    <text evidence="2">The sequence shown here is derived from an EMBL/GenBank/DDBJ whole genome shotgun (WGS) entry which is preliminary data.</text>
</comment>
<name>A0A2P5B0F9_TREOI</name>
<dbReference type="Gene3D" id="3.30.420.10">
    <property type="entry name" value="Ribonuclease H-like superfamily/Ribonuclease H"/>
    <property type="match status" value="1"/>
</dbReference>
<sequence>MDADAIIRDSQAASVRAKSKVILGYFDPLAAELLAICEGLLFAKGCGIRVSVVEYDCYNVVQSINFGVGLSSNDLVVWNVISYLSDGRSGPYSFVPREGNKVAHLLAKMSFNLSNDVVCYEEIPTCIAILVAKDISS</sequence>
<organism evidence="2 3">
    <name type="scientific">Trema orientale</name>
    <name type="common">Charcoal tree</name>
    <name type="synonym">Celtis orientalis</name>
    <dbReference type="NCBI Taxonomy" id="63057"/>
    <lineage>
        <taxon>Eukaryota</taxon>
        <taxon>Viridiplantae</taxon>
        <taxon>Streptophyta</taxon>
        <taxon>Embryophyta</taxon>
        <taxon>Tracheophyta</taxon>
        <taxon>Spermatophyta</taxon>
        <taxon>Magnoliopsida</taxon>
        <taxon>eudicotyledons</taxon>
        <taxon>Gunneridae</taxon>
        <taxon>Pentapetalae</taxon>
        <taxon>rosids</taxon>
        <taxon>fabids</taxon>
        <taxon>Rosales</taxon>
        <taxon>Cannabaceae</taxon>
        <taxon>Trema</taxon>
    </lineage>
</organism>
<evidence type="ECO:0000259" key="1">
    <source>
        <dbReference type="Pfam" id="PF13456"/>
    </source>
</evidence>
<feature type="domain" description="RNase H type-1" evidence="1">
    <location>
        <begin position="5"/>
        <end position="109"/>
    </location>
</feature>
<dbReference type="PANTHER" id="PTHR47074">
    <property type="entry name" value="BNAC02G40300D PROTEIN"/>
    <property type="match status" value="1"/>
</dbReference>
<dbReference type="InterPro" id="IPR002156">
    <property type="entry name" value="RNaseH_domain"/>
</dbReference>
<dbReference type="GO" id="GO:0003676">
    <property type="term" value="F:nucleic acid binding"/>
    <property type="evidence" value="ECO:0007669"/>
    <property type="project" value="InterPro"/>
</dbReference>
<dbReference type="EMBL" id="JXTC01000639">
    <property type="protein sequence ID" value="PON42288.1"/>
    <property type="molecule type" value="Genomic_DNA"/>
</dbReference>
<dbReference type="GO" id="GO:0004523">
    <property type="term" value="F:RNA-DNA hybrid ribonuclease activity"/>
    <property type="evidence" value="ECO:0007669"/>
    <property type="project" value="InterPro"/>
</dbReference>